<dbReference type="AlphaFoldDB" id="A0A0W1ADJ3"/>
<feature type="chain" id="PRO_5006919666" evidence="1">
    <location>
        <begin position="20"/>
        <end position="179"/>
    </location>
</feature>
<protein>
    <submittedName>
        <fullName evidence="2">Uncharacterized protein</fullName>
    </submittedName>
</protein>
<dbReference type="Pfam" id="PF11901">
    <property type="entry name" value="DM9"/>
    <property type="match status" value="1"/>
</dbReference>
<evidence type="ECO:0000256" key="1">
    <source>
        <dbReference type="SAM" id="SignalP"/>
    </source>
</evidence>
<dbReference type="PANTHER" id="PTHR31649:SF1">
    <property type="entry name" value="FARNESOIC ACID O-METHYL TRANSFERASE DOMAIN-CONTAINING PROTEIN"/>
    <property type="match status" value="1"/>
</dbReference>
<dbReference type="EMBL" id="LNZB01000036">
    <property type="protein sequence ID" value="KTD79394.1"/>
    <property type="molecule type" value="Genomic_DNA"/>
</dbReference>
<evidence type="ECO:0000313" key="3">
    <source>
        <dbReference type="Proteomes" id="UP000054729"/>
    </source>
</evidence>
<proteinExistence type="predicted"/>
<reference evidence="2 3" key="1">
    <citation type="submission" date="2015-11" db="EMBL/GenBank/DDBJ databases">
        <title>Genomic analysis of 38 Legionella species identifies large and diverse effector repertoires.</title>
        <authorList>
            <person name="Burstein D."/>
            <person name="Amaro F."/>
            <person name="Zusman T."/>
            <person name="Lifshitz Z."/>
            <person name="Cohen O."/>
            <person name="Gilbert J.A."/>
            <person name="Pupko T."/>
            <person name="Shuman H.A."/>
            <person name="Segal G."/>
        </authorList>
    </citation>
    <scope>NUCLEOTIDE SEQUENCE [LARGE SCALE GENOMIC DNA]</scope>
    <source>
        <strain evidence="2 3">ATCC 51914</strain>
    </source>
</reference>
<keyword evidence="3" id="KW-1185">Reference proteome</keyword>
<feature type="signal peptide" evidence="1">
    <location>
        <begin position="1"/>
        <end position="19"/>
    </location>
</feature>
<dbReference type="RefSeq" id="WP_058480164.1">
    <property type="nucleotide sequence ID" value="NZ_CAAAIQ010000023.1"/>
</dbReference>
<dbReference type="OrthoDB" id="5635115at2"/>
<dbReference type="PATRIC" id="fig|66969.6.peg.1604"/>
<organism evidence="2 3">
    <name type="scientific">Legionella waltersii</name>
    <dbReference type="NCBI Taxonomy" id="66969"/>
    <lineage>
        <taxon>Bacteria</taxon>
        <taxon>Pseudomonadati</taxon>
        <taxon>Pseudomonadota</taxon>
        <taxon>Gammaproteobacteria</taxon>
        <taxon>Legionellales</taxon>
        <taxon>Legionellaceae</taxon>
        <taxon>Legionella</taxon>
    </lineage>
</organism>
<gene>
    <name evidence="2" type="ORF">Lwal_1466</name>
</gene>
<dbReference type="SMART" id="SM00696">
    <property type="entry name" value="DM9"/>
    <property type="match status" value="2"/>
</dbReference>
<accession>A0A0W1ADJ3</accession>
<comment type="caution">
    <text evidence="2">The sequence shown here is derived from an EMBL/GenBank/DDBJ whole genome shotgun (WGS) entry which is preliminary data.</text>
</comment>
<dbReference type="Proteomes" id="UP000054729">
    <property type="component" value="Unassembled WGS sequence"/>
</dbReference>
<dbReference type="STRING" id="66969.Lwal_1466"/>
<keyword evidence="1" id="KW-0732">Signal</keyword>
<sequence length="179" mass="20135">MFRIALSFILILLFSPLFATTHYHQSSSPFLYALRTGTDTNGRPLYLCRAKLFNSIQPGKTWPGYGRCNVPYGGKEYIVSEFTLPTQQEIGHINWEPANAQPLVIGRDTNGNPLFVCQANFNGSIQPGKTWPGYYHCNISYGGREVITDNYRVLSAQSEIIVRSPTTGRRNSGNTHYHD</sequence>
<evidence type="ECO:0000313" key="2">
    <source>
        <dbReference type="EMBL" id="KTD79394.1"/>
    </source>
</evidence>
<dbReference type="PANTHER" id="PTHR31649">
    <property type="entry name" value="AGAP009604-PA"/>
    <property type="match status" value="1"/>
</dbReference>
<dbReference type="InterPro" id="IPR006616">
    <property type="entry name" value="DM9_repeat"/>
</dbReference>
<name>A0A0W1ADJ3_9GAMM</name>